<proteinExistence type="predicted"/>
<dbReference type="AlphaFoldDB" id="A0A5R9H0R6"/>
<organism evidence="1 2">
    <name type="scientific">Mariprofundus erugo</name>
    <dbReference type="NCBI Taxonomy" id="2528639"/>
    <lineage>
        <taxon>Bacteria</taxon>
        <taxon>Pseudomonadati</taxon>
        <taxon>Pseudomonadota</taxon>
        <taxon>Candidatius Mariprofundia</taxon>
        <taxon>Mariprofundales</taxon>
        <taxon>Mariprofundaceae</taxon>
        <taxon>Mariprofundus</taxon>
    </lineage>
</organism>
<comment type="caution">
    <text evidence="1">The sequence shown here is derived from an EMBL/GenBank/DDBJ whole genome shotgun (WGS) entry which is preliminary data.</text>
</comment>
<dbReference type="RefSeq" id="WP_138238214.1">
    <property type="nucleotide sequence ID" value="NZ_VBRY01000002.1"/>
</dbReference>
<protein>
    <submittedName>
        <fullName evidence="1">Uncharacterized protein</fullName>
    </submittedName>
</protein>
<keyword evidence="2" id="KW-1185">Reference proteome</keyword>
<reference evidence="1 2" key="1">
    <citation type="journal article" date="2019" name="Appl. Environ. Microbiol.">
        <title>Environmental Evidence and Genomic Insight of Iron-oxidizing Bacteria Preference Towards More Corrosion Resistant Stainless Steel at Higher Salinities.</title>
        <authorList>
            <person name="Garrison C.E."/>
            <person name="Price K.A."/>
            <person name="Field E.K."/>
        </authorList>
    </citation>
    <scope>NUCLEOTIDE SEQUENCE [LARGE SCALE GENOMIC DNA]</scope>
    <source>
        <strain evidence="1 2">P3</strain>
    </source>
</reference>
<dbReference type="EMBL" id="VBRY01000002">
    <property type="protein sequence ID" value="TLS68594.1"/>
    <property type="molecule type" value="Genomic_DNA"/>
</dbReference>
<dbReference type="Proteomes" id="UP000306585">
    <property type="component" value="Unassembled WGS sequence"/>
</dbReference>
<evidence type="ECO:0000313" key="2">
    <source>
        <dbReference type="Proteomes" id="UP000306585"/>
    </source>
</evidence>
<accession>A0A5R9H0R6</accession>
<name>A0A5R9H0R6_9PROT</name>
<evidence type="ECO:0000313" key="1">
    <source>
        <dbReference type="EMBL" id="TLS68594.1"/>
    </source>
</evidence>
<gene>
    <name evidence="1" type="ORF">FEF65_02485</name>
</gene>
<sequence length="225" mass="22973">MFAGAGGIGDQFGTFAGVMANGVAGGTMNYVQGGNFGTGFFTAGIAKFSGSIGGGKFGVEGDTFGHMFARVAIAGAIAGVASNMTGGSFWSGFQTGAFQRLFNDEFHGNGYFASHAEANAYAMRKAMGYDLPKTTAAQKLEVAGGVFAILSWPLAVVARISVAMDFLSGATATAHYYVTNDPSKVATFLLGKAGGYQASIMAGHIVGTRTAIITDQIAGLPDPDK</sequence>